<dbReference type="AlphaFoldDB" id="A0A0C2X7T2"/>
<keyword evidence="2" id="KW-1185">Reference proteome</keyword>
<dbReference type="HOGENOM" id="CLU_065384_0_0_1"/>
<dbReference type="Proteomes" id="UP000054549">
    <property type="component" value="Unassembled WGS sequence"/>
</dbReference>
<sequence>MRYISDEDCDPEEQLDIVRNLKPHGKTSPFALLDELYLEILKRQRDQDFLKTFLALLVGRSSIDASNLHEDDATLMNVSEKNLHMKLRRMRSLLKFEPFIDVHHKSFLDFLQDPSRSGEYHVSRQGGQKRYLELIIDCVVPHISMVIEQPKGHGKCCSRPQFRSVIIEYPPKIVLPVEDWQETLQPLLDLQDKLLNTSKPQPCPVTQVMRELLLHLQILQRTSHLVAAIQAPYSNMKKTVTECNPTLVTENIPENDLDGCLSALLSCLQKTNSVLVVDTVMIECMSAVVAFDHTETAAKVQSVTDAQKLIDLIDLVNQ</sequence>
<dbReference type="EMBL" id="KN818242">
    <property type="protein sequence ID" value="KIL65366.1"/>
    <property type="molecule type" value="Genomic_DNA"/>
</dbReference>
<gene>
    <name evidence="1" type="ORF">M378DRAFT_524982</name>
</gene>
<name>A0A0C2X7T2_AMAMK</name>
<reference evidence="1 2" key="1">
    <citation type="submission" date="2014-04" db="EMBL/GenBank/DDBJ databases">
        <title>Evolutionary Origins and Diversification of the Mycorrhizal Mutualists.</title>
        <authorList>
            <consortium name="DOE Joint Genome Institute"/>
            <consortium name="Mycorrhizal Genomics Consortium"/>
            <person name="Kohler A."/>
            <person name="Kuo A."/>
            <person name="Nagy L.G."/>
            <person name="Floudas D."/>
            <person name="Copeland A."/>
            <person name="Barry K.W."/>
            <person name="Cichocki N."/>
            <person name="Veneault-Fourrey C."/>
            <person name="LaButti K."/>
            <person name="Lindquist E.A."/>
            <person name="Lipzen A."/>
            <person name="Lundell T."/>
            <person name="Morin E."/>
            <person name="Murat C."/>
            <person name="Riley R."/>
            <person name="Ohm R."/>
            <person name="Sun H."/>
            <person name="Tunlid A."/>
            <person name="Henrissat B."/>
            <person name="Grigoriev I.V."/>
            <person name="Hibbett D.S."/>
            <person name="Martin F."/>
        </authorList>
    </citation>
    <scope>NUCLEOTIDE SEQUENCE [LARGE SCALE GENOMIC DNA]</scope>
    <source>
        <strain evidence="1 2">Koide BX008</strain>
    </source>
</reference>
<proteinExistence type="predicted"/>
<dbReference type="InParanoid" id="A0A0C2X7T2"/>
<organism evidence="1 2">
    <name type="scientific">Amanita muscaria (strain Koide BX008)</name>
    <dbReference type="NCBI Taxonomy" id="946122"/>
    <lineage>
        <taxon>Eukaryota</taxon>
        <taxon>Fungi</taxon>
        <taxon>Dikarya</taxon>
        <taxon>Basidiomycota</taxon>
        <taxon>Agaricomycotina</taxon>
        <taxon>Agaricomycetes</taxon>
        <taxon>Agaricomycetidae</taxon>
        <taxon>Agaricales</taxon>
        <taxon>Pluteineae</taxon>
        <taxon>Amanitaceae</taxon>
        <taxon>Amanita</taxon>
    </lineage>
</organism>
<evidence type="ECO:0000313" key="1">
    <source>
        <dbReference type="EMBL" id="KIL65366.1"/>
    </source>
</evidence>
<protein>
    <submittedName>
        <fullName evidence="1">Uncharacterized protein</fullName>
    </submittedName>
</protein>
<dbReference type="OrthoDB" id="3262196at2759"/>
<evidence type="ECO:0000313" key="2">
    <source>
        <dbReference type="Proteomes" id="UP000054549"/>
    </source>
</evidence>
<accession>A0A0C2X7T2</accession>